<dbReference type="Proteomes" id="UP000663851">
    <property type="component" value="Unassembled WGS sequence"/>
</dbReference>
<comment type="caution">
    <text evidence="1">The sequence shown here is derived from an EMBL/GenBank/DDBJ whole genome shotgun (WGS) entry which is preliminary data.</text>
</comment>
<evidence type="ECO:0000313" key="1">
    <source>
        <dbReference type="EMBL" id="CAF3544238.1"/>
    </source>
</evidence>
<dbReference type="EMBL" id="CAJOBR010004139">
    <property type="protein sequence ID" value="CAF4768789.1"/>
    <property type="molecule type" value="Genomic_DNA"/>
</dbReference>
<name>A0A818JHI9_9BILA</name>
<dbReference type="Proteomes" id="UP000663872">
    <property type="component" value="Unassembled WGS sequence"/>
</dbReference>
<dbReference type="Proteomes" id="UP000663865">
    <property type="component" value="Unassembled WGS sequence"/>
</dbReference>
<reference evidence="1" key="1">
    <citation type="submission" date="2021-02" db="EMBL/GenBank/DDBJ databases">
        <authorList>
            <person name="Nowell W R."/>
        </authorList>
    </citation>
    <scope>NUCLEOTIDE SEQUENCE</scope>
</reference>
<gene>
    <name evidence="2" type="ORF">GRG538_LOCUS31551</name>
    <name evidence="3" type="ORF">HFQ381_LOCUS26658</name>
    <name evidence="1" type="ORF">KIK155_LOCUS18101</name>
    <name evidence="4" type="ORF">QYT958_LOCUS22045</name>
</gene>
<protein>
    <submittedName>
        <fullName evidence="1">Uncharacterized protein</fullName>
    </submittedName>
</protein>
<evidence type="ECO:0000313" key="2">
    <source>
        <dbReference type="EMBL" id="CAF3753958.1"/>
    </source>
</evidence>
<proteinExistence type="predicted"/>
<dbReference type="AlphaFoldDB" id="A0A818JHI9"/>
<dbReference type="Proteomes" id="UP000663848">
    <property type="component" value="Unassembled WGS sequence"/>
</dbReference>
<evidence type="ECO:0000313" key="3">
    <source>
        <dbReference type="EMBL" id="CAF4486092.1"/>
    </source>
</evidence>
<evidence type="ECO:0000313" key="5">
    <source>
        <dbReference type="Proteomes" id="UP000663865"/>
    </source>
</evidence>
<organism evidence="1 5">
    <name type="scientific">Rotaria socialis</name>
    <dbReference type="NCBI Taxonomy" id="392032"/>
    <lineage>
        <taxon>Eukaryota</taxon>
        <taxon>Metazoa</taxon>
        <taxon>Spiralia</taxon>
        <taxon>Gnathifera</taxon>
        <taxon>Rotifera</taxon>
        <taxon>Eurotatoria</taxon>
        <taxon>Bdelloidea</taxon>
        <taxon>Philodinida</taxon>
        <taxon>Philodinidae</taxon>
        <taxon>Rotaria</taxon>
    </lineage>
</organism>
<dbReference type="EMBL" id="CAJOBO010003252">
    <property type="protein sequence ID" value="CAF4486092.1"/>
    <property type="molecule type" value="Genomic_DNA"/>
</dbReference>
<dbReference type="EMBL" id="CAJNYV010003232">
    <property type="protein sequence ID" value="CAF3544238.1"/>
    <property type="molecule type" value="Genomic_DNA"/>
</dbReference>
<accession>A0A818JHI9</accession>
<evidence type="ECO:0000313" key="4">
    <source>
        <dbReference type="EMBL" id="CAF4768789.1"/>
    </source>
</evidence>
<dbReference type="EMBL" id="CAJNYT010005536">
    <property type="protein sequence ID" value="CAF3753958.1"/>
    <property type="molecule type" value="Genomic_DNA"/>
</dbReference>
<sequence length="276" mass="30546">MLSILSESTTPFESPLYTDALTSNSLFYSLPGAVNERRFYFQAIEVTVSIPGIYTFQSNSTIDTMCYFYNSSFDPYNLTKNLIAKDDESGGQLQFRIDVPLESELTYILVVTTHFESITGTYSISAVGPAIVNLTSITQSTTSSTPKPTTPSMSSWHVGILSSSSLNFSRPGGSTERSFYYEYIEINVFITGNYTFQSRSKIDIMGYLYHTCFNPNNSAANLMVKDDDGGDQLQFRIQSYLESEQKYILVVTTHVEFVKGNFSITTAGPSIAGGSS</sequence>